<evidence type="ECO:0000256" key="1">
    <source>
        <dbReference type="SAM" id="Phobius"/>
    </source>
</evidence>
<comment type="caution">
    <text evidence="2">The sequence shown here is derived from an EMBL/GenBank/DDBJ whole genome shotgun (WGS) entry which is preliminary data.</text>
</comment>
<feature type="non-terminal residue" evidence="2">
    <location>
        <position position="159"/>
    </location>
</feature>
<organism evidence="2 4">
    <name type="scientific">Didymodactylos carnosus</name>
    <dbReference type="NCBI Taxonomy" id="1234261"/>
    <lineage>
        <taxon>Eukaryota</taxon>
        <taxon>Metazoa</taxon>
        <taxon>Spiralia</taxon>
        <taxon>Gnathifera</taxon>
        <taxon>Rotifera</taxon>
        <taxon>Eurotatoria</taxon>
        <taxon>Bdelloidea</taxon>
        <taxon>Philodinida</taxon>
        <taxon>Philodinidae</taxon>
        <taxon>Didymodactylos</taxon>
    </lineage>
</organism>
<evidence type="ECO:0000313" key="3">
    <source>
        <dbReference type="EMBL" id="CAF4512631.1"/>
    </source>
</evidence>
<feature type="transmembrane region" description="Helical" evidence="1">
    <location>
        <begin position="139"/>
        <end position="158"/>
    </location>
</feature>
<keyword evidence="1" id="KW-1133">Transmembrane helix</keyword>
<feature type="transmembrane region" description="Helical" evidence="1">
    <location>
        <begin position="86"/>
        <end position="104"/>
    </location>
</feature>
<dbReference type="Proteomes" id="UP000681722">
    <property type="component" value="Unassembled WGS sequence"/>
</dbReference>
<sequence length="159" mass="18523">VRCNKCEKIIERHNYNRHSCIDGIDSENQSLSSELDSFENAQDTFDNSQNELQLSTTTAEHLRQLVLEQEQPAPPQQQLKQNLKDIFHLMLVFIKIILFAYLFIKLIPFIAKILFNCSTPYMLVKVGIFQVLAKLDLIFTYWYISFILLLVLASIIILK</sequence>
<dbReference type="Proteomes" id="UP000663829">
    <property type="component" value="Unassembled WGS sequence"/>
</dbReference>
<feature type="non-terminal residue" evidence="2">
    <location>
        <position position="1"/>
    </location>
</feature>
<dbReference type="AlphaFoldDB" id="A0A816C995"/>
<accession>A0A816C995</accession>
<gene>
    <name evidence="2" type="ORF">GPM918_LOCUS43779</name>
    <name evidence="3" type="ORF">SRO942_LOCUS45380</name>
</gene>
<protein>
    <submittedName>
        <fullName evidence="2">Uncharacterized protein</fullName>
    </submittedName>
</protein>
<keyword evidence="1" id="KW-0472">Membrane</keyword>
<evidence type="ECO:0000313" key="2">
    <source>
        <dbReference type="EMBL" id="CAF1621741.1"/>
    </source>
</evidence>
<reference evidence="2" key="1">
    <citation type="submission" date="2021-02" db="EMBL/GenBank/DDBJ databases">
        <authorList>
            <person name="Nowell W R."/>
        </authorList>
    </citation>
    <scope>NUCLEOTIDE SEQUENCE</scope>
</reference>
<dbReference type="EMBL" id="CAJNOQ010040935">
    <property type="protein sequence ID" value="CAF1621741.1"/>
    <property type="molecule type" value="Genomic_DNA"/>
</dbReference>
<evidence type="ECO:0000313" key="4">
    <source>
        <dbReference type="Proteomes" id="UP000663829"/>
    </source>
</evidence>
<keyword evidence="1" id="KW-0812">Transmembrane</keyword>
<keyword evidence="4" id="KW-1185">Reference proteome</keyword>
<dbReference type="EMBL" id="CAJOBC010108167">
    <property type="protein sequence ID" value="CAF4512631.1"/>
    <property type="molecule type" value="Genomic_DNA"/>
</dbReference>
<proteinExistence type="predicted"/>
<name>A0A816C995_9BILA</name>